<dbReference type="SUPFAM" id="SSF55781">
    <property type="entry name" value="GAF domain-like"/>
    <property type="match status" value="1"/>
</dbReference>
<dbReference type="EMBL" id="KV423964">
    <property type="protein sequence ID" value="KZT57372.1"/>
    <property type="molecule type" value="Genomic_DNA"/>
</dbReference>
<gene>
    <name evidence="3" type="ORF">CALCODRAFT_523986</name>
</gene>
<evidence type="ECO:0000313" key="3">
    <source>
        <dbReference type="EMBL" id="KZT57372.1"/>
    </source>
</evidence>
<proteinExistence type="predicted"/>
<dbReference type="Pfam" id="PF01590">
    <property type="entry name" value="GAF"/>
    <property type="match status" value="1"/>
</dbReference>
<dbReference type="Gene3D" id="3.30.450.40">
    <property type="match status" value="1"/>
</dbReference>
<keyword evidence="4" id="KW-1185">Reference proteome</keyword>
<dbReference type="InterPro" id="IPR003018">
    <property type="entry name" value="GAF"/>
</dbReference>
<sequence length="218" mass="22899">MVEASRLPSGISSKKEFYDLICEQLAALLEGERSWITNLSNASSLLFWAFRDSHFWGDGEGAVNWCGFYLDSSFFPSTSASPSPSPVSPPGSPSTAAPTPILKLGPFQGRPACLLIPARAGGGVCADAYVRRRPVLVADVHQYAGHIPCDAETSAEVVLPLVVPSAGRAGGGGEGRGRALGVLDLDCLRVGGFDEQDVRGLGSVAEIVVRACDWPEAP</sequence>
<reference evidence="3 4" key="1">
    <citation type="journal article" date="2016" name="Mol. Biol. Evol.">
        <title>Comparative Genomics of Early-Diverging Mushroom-Forming Fungi Provides Insights into the Origins of Lignocellulose Decay Capabilities.</title>
        <authorList>
            <person name="Nagy L.G."/>
            <person name="Riley R."/>
            <person name="Tritt A."/>
            <person name="Adam C."/>
            <person name="Daum C."/>
            <person name="Floudas D."/>
            <person name="Sun H."/>
            <person name="Yadav J.S."/>
            <person name="Pangilinan J."/>
            <person name="Larsson K.H."/>
            <person name="Matsuura K."/>
            <person name="Barry K."/>
            <person name="Labutti K."/>
            <person name="Kuo R."/>
            <person name="Ohm R.A."/>
            <person name="Bhattacharya S.S."/>
            <person name="Shirouzu T."/>
            <person name="Yoshinaga Y."/>
            <person name="Martin F.M."/>
            <person name="Grigoriev I.V."/>
            <person name="Hibbett D.S."/>
        </authorList>
    </citation>
    <scope>NUCLEOTIDE SEQUENCE [LARGE SCALE GENOMIC DNA]</scope>
    <source>
        <strain evidence="3 4">HHB12733</strain>
    </source>
</reference>
<evidence type="ECO:0000256" key="1">
    <source>
        <dbReference type="SAM" id="MobiDB-lite"/>
    </source>
</evidence>
<feature type="region of interest" description="Disordered" evidence="1">
    <location>
        <begin position="80"/>
        <end position="100"/>
    </location>
</feature>
<feature type="compositionally biased region" description="Pro residues" evidence="1">
    <location>
        <begin position="83"/>
        <end position="92"/>
    </location>
</feature>
<dbReference type="Proteomes" id="UP000076842">
    <property type="component" value="Unassembled WGS sequence"/>
</dbReference>
<name>A0A165FYJ4_9BASI</name>
<feature type="domain" description="GAF" evidence="2">
    <location>
        <begin position="18"/>
        <end position="209"/>
    </location>
</feature>
<dbReference type="InterPro" id="IPR029016">
    <property type="entry name" value="GAF-like_dom_sf"/>
</dbReference>
<evidence type="ECO:0000313" key="4">
    <source>
        <dbReference type="Proteomes" id="UP000076842"/>
    </source>
</evidence>
<dbReference type="OrthoDB" id="15735at2759"/>
<evidence type="ECO:0000259" key="2">
    <source>
        <dbReference type="Pfam" id="PF01590"/>
    </source>
</evidence>
<protein>
    <submittedName>
        <fullName evidence="3">GAF domain-like protein</fullName>
    </submittedName>
</protein>
<dbReference type="AlphaFoldDB" id="A0A165FYJ4"/>
<dbReference type="STRING" id="1353952.A0A165FYJ4"/>
<dbReference type="InParanoid" id="A0A165FYJ4"/>
<accession>A0A165FYJ4</accession>
<organism evidence="3 4">
    <name type="scientific">Calocera cornea HHB12733</name>
    <dbReference type="NCBI Taxonomy" id="1353952"/>
    <lineage>
        <taxon>Eukaryota</taxon>
        <taxon>Fungi</taxon>
        <taxon>Dikarya</taxon>
        <taxon>Basidiomycota</taxon>
        <taxon>Agaricomycotina</taxon>
        <taxon>Dacrymycetes</taxon>
        <taxon>Dacrymycetales</taxon>
        <taxon>Dacrymycetaceae</taxon>
        <taxon>Calocera</taxon>
    </lineage>
</organism>